<proteinExistence type="predicted"/>
<feature type="compositionally biased region" description="Basic and acidic residues" evidence="1">
    <location>
        <begin position="172"/>
        <end position="188"/>
    </location>
</feature>
<dbReference type="SMART" id="SM00384">
    <property type="entry name" value="AT_hook"/>
    <property type="match status" value="3"/>
</dbReference>
<dbReference type="CDD" id="cd20401">
    <property type="entry name" value="Tudor_AtPTM-like"/>
    <property type="match status" value="1"/>
</dbReference>
<dbReference type="InterPro" id="IPR017956">
    <property type="entry name" value="AT_hook_DNA-bd_motif"/>
</dbReference>
<feature type="compositionally biased region" description="Basic and acidic residues" evidence="1">
    <location>
        <begin position="206"/>
        <end position="223"/>
    </location>
</feature>
<feature type="compositionally biased region" description="Basic and acidic residues" evidence="1">
    <location>
        <begin position="239"/>
        <end position="254"/>
    </location>
</feature>
<dbReference type="GO" id="GO:0003677">
    <property type="term" value="F:DNA binding"/>
    <property type="evidence" value="ECO:0007669"/>
    <property type="project" value="InterPro"/>
</dbReference>
<feature type="domain" description="Tudor" evidence="2">
    <location>
        <begin position="82"/>
        <end position="138"/>
    </location>
</feature>
<protein>
    <recommendedName>
        <fullName evidence="2">Tudor domain-containing protein</fullName>
    </recommendedName>
</protein>
<feature type="compositionally biased region" description="Low complexity" evidence="1">
    <location>
        <begin position="255"/>
        <end position="271"/>
    </location>
</feature>
<dbReference type="EMBL" id="CM026422">
    <property type="protein sequence ID" value="KAG0586067.1"/>
    <property type="molecule type" value="Genomic_DNA"/>
</dbReference>
<dbReference type="PANTHER" id="PTHR37384:SF1">
    <property type="entry name" value="OS01G0835600 PROTEIN"/>
    <property type="match status" value="1"/>
</dbReference>
<sequence length="419" mass="45365">MMADFDLMELAPEQQEDLAYLHQQLFSTATEVVSAPGEPAIVVTDTTAATVTMIHDGNYGNGNTTTEPKEDDKAPAVNHGDGATLVGRLVVKKFKRTKYAGEVVAYDAECKWYKVKYDDDDEEELEFKELEPLLVEADEAEAVRAANTPKKRTGPETDSDSKSPAKRPRGRPPGDKKTPAKATAEKKAKAPKSPKTPKSPKKATPKKSEEKEVSESLSTEKKNAATPASGEKRGRGRPRKDATVKSATKADAKGSGDSSSESKPSTRKSTSAQDKGESRSGRSPRGKSAVSPAGGALSEKEGAKLIGSKIRKKFDDEWFNGEVKEFDPKMGYYKVKYSDGDTEECTLKELKKILVDDQATPKTRGRSKAMDVSPAKSPAESPAKKQKVSPPKKDDAKTPSPARDGAQPRKRGRPAKAKR</sequence>
<dbReference type="PANTHER" id="PTHR37384">
    <property type="entry name" value="OS01G0835600 PROTEIN"/>
    <property type="match status" value="1"/>
</dbReference>
<gene>
    <name evidence="3" type="ORF">KC19_2G061100</name>
</gene>
<evidence type="ECO:0000259" key="2">
    <source>
        <dbReference type="SMART" id="SM00333"/>
    </source>
</evidence>
<dbReference type="Pfam" id="PF21743">
    <property type="entry name" value="PTM_DIR17_Tudor"/>
    <property type="match status" value="2"/>
</dbReference>
<comment type="caution">
    <text evidence="3">The sequence shown here is derived from an EMBL/GenBank/DDBJ whole genome shotgun (WGS) entry which is preliminary data.</text>
</comment>
<dbReference type="InterPro" id="IPR002999">
    <property type="entry name" value="Tudor"/>
</dbReference>
<feature type="region of interest" description="Disordered" evidence="1">
    <location>
        <begin position="138"/>
        <end position="311"/>
    </location>
</feature>
<organism evidence="3 4">
    <name type="scientific">Ceratodon purpureus</name>
    <name type="common">Fire moss</name>
    <name type="synonym">Dicranum purpureum</name>
    <dbReference type="NCBI Taxonomy" id="3225"/>
    <lineage>
        <taxon>Eukaryota</taxon>
        <taxon>Viridiplantae</taxon>
        <taxon>Streptophyta</taxon>
        <taxon>Embryophyta</taxon>
        <taxon>Bryophyta</taxon>
        <taxon>Bryophytina</taxon>
        <taxon>Bryopsida</taxon>
        <taxon>Dicranidae</taxon>
        <taxon>Pseudoditrichales</taxon>
        <taxon>Ditrichaceae</taxon>
        <taxon>Ceratodon</taxon>
    </lineage>
</organism>
<dbReference type="AlphaFoldDB" id="A0A8T0ISJ0"/>
<feature type="region of interest" description="Disordered" evidence="1">
    <location>
        <begin position="352"/>
        <end position="419"/>
    </location>
</feature>
<feature type="compositionally biased region" description="Basic and acidic residues" evidence="1">
    <location>
        <begin position="153"/>
        <end position="163"/>
    </location>
</feature>
<keyword evidence="4" id="KW-1185">Reference proteome</keyword>
<reference evidence="3" key="1">
    <citation type="submission" date="2020-06" db="EMBL/GenBank/DDBJ databases">
        <title>WGS assembly of Ceratodon purpureus strain R40.</title>
        <authorList>
            <person name="Carey S.B."/>
            <person name="Jenkins J."/>
            <person name="Shu S."/>
            <person name="Lovell J.T."/>
            <person name="Sreedasyam A."/>
            <person name="Maumus F."/>
            <person name="Tiley G.P."/>
            <person name="Fernandez-Pozo N."/>
            <person name="Barry K."/>
            <person name="Chen C."/>
            <person name="Wang M."/>
            <person name="Lipzen A."/>
            <person name="Daum C."/>
            <person name="Saski C.A."/>
            <person name="Payton A.C."/>
            <person name="Mcbreen J.C."/>
            <person name="Conrad R.E."/>
            <person name="Kollar L.M."/>
            <person name="Olsson S."/>
            <person name="Huttunen S."/>
            <person name="Landis J.B."/>
            <person name="Wickett N.J."/>
            <person name="Johnson M.G."/>
            <person name="Rensing S.A."/>
            <person name="Grimwood J."/>
            <person name="Schmutz J."/>
            <person name="Mcdaniel S.F."/>
        </authorList>
    </citation>
    <scope>NUCLEOTIDE SEQUENCE</scope>
    <source>
        <strain evidence="3">R40</strain>
    </source>
</reference>
<accession>A0A8T0ISJ0</accession>
<evidence type="ECO:0000313" key="4">
    <source>
        <dbReference type="Proteomes" id="UP000822688"/>
    </source>
</evidence>
<feature type="domain" description="Tudor" evidence="2">
    <location>
        <begin position="302"/>
        <end position="358"/>
    </location>
</feature>
<evidence type="ECO:0000313" key="3">
    <source>
        <dbReference type="EMBL" id="KAG0586067.1"/>
    </source>
</evidence>
<dbReference type="InterPro" id="IPR047365">
    <property type="entry name" value="Tudor_AtPTM-like"/>
</dbReference>
<feature type="region of interest" description="Disordered" evidence="1">
    <location>
        <begin position="58"/>
        <end position="79"/>
    </location>
</feature>
<feature type="compositionally biased region" description="Basic residues" evidence="1">
    <location>
        <begin position="408"/>
        <end position="419"/>
    </location>
</feature>
<dbReference type="Proteomes" id="UP000822688">
    <property type="component" value="Chromosome 2"/>
</dbReference>
<name>A0A8T0ISJ0_CERPU</name>
<dbReference type="PRINTS" id="PR00929">
    <property type="entry name" value="ATHOOK"/>
</dbReference>
<evidence type="ECO:0000256" key="1">
    <source>
        <dbReference type="SAM" id="MobiDB-lite"/>
    </source>
</evidence>
<dbReference type="SMART" id="SM00333">
    <property type="entry name" value="TUDOR"/>
    <property type="match status" value="2"/>
</dbReference>
<dbReference type="Gene3D" id="2.30.30.140">
    <property type="match status" value="2"/>
</dbReference>